<dbReference type="EMBL" id="LGKN01000003">
    <property type="protein sequence ID" value="KPL89396.1"/>
    <property type="molecule type" value="Genomic_DNA"/>
</dbReference>
<dbReference type="PANTHER" id="PTHR43673">
    <property type="entry name" value="NAD(P)H NITROREDUCTASE YDGI-RELATED"/>
    <property type="match status" value="1"/>
</dbReference>
<proteinExistence type="inferred from homology"/>
<evidence type="ECO:0000256" key="2">
    <source>
        <dbReference type="ARBA" id="ARBA00023002"/>
    </source>
</evidence>
<reference evidence="6" key="3">
    <citation type="submission" date="2015-08" db="EMBL/GenBank/DDBJ databases">
        <title>Draft Genome Sequence of a Heterotrophic Facultative Anaerobic Bacterium Ardenticatena maritima Strain 110S.</title>
        <authorList>
            <person name="Kawaichi S."/>
            <person name="Yoshida T."/>
            <person name="Sako Y."/>
            <person name="Nakamura R."/>
        </authorList>
    </citation>
    <scope>NUCLEOTIDE SEQUENCE [LARGE SCALE GENOMIC DNA]</scope>
    <source>
        <strain evidence="6">110S</strain>
    </source>
</reference>
<dbReference type="PANTHER" id="PTHR43673:SF10">
    <property type="entry name" value="NADH DEHYDROGENASE_NAD(P)H NITROREDUCTASE XCC3605-RELATED"/>
    <property type="match status" value="1"/>
</dbReference>
<keyword evidence="6" id="KW-1185">Reference proteome</keyword>
<dbReference type="OrthoDB" id="9812105at2"/>
<dbReference type="FunCoup" id="A0A0M8KA68">
    <property type="interactions" value="134"/>
</dbReference>
<dbReference type="RefSeq" id="WP_054493422.1">
    <property type="nucleotide sequence ID" value="NZ_BBZA01000177.1"/>
</dbReference>
<sequence>MTTQTTTPVRVLDVIANRRSRRAYDPTRPIDRQTIETLLQAAHLAPSSFNAQPWRFIVAAKDQHPDAWQRIFDTLMEGNQAWAQHAPLFIVGVAAIKPEGAERENGSALFDLGMAVQNLLLQAEALGLAARPMGGFFRDRLREAFNIPEGYHPHVVVALGYPGDPAQLPEPLRAYETAPRQRRPLGDVAFAGAWGTPWHA</sequence>
<dbReference type="InterPro" id="IPR000415">
    <property type="entry name" value="Nitroreductase-like"/>
</dbReference>
<dbReference type="SUPFAM" id="SSF55469">
    <property type="entry name" value="FMN-dependent nitroreductase-like"/>
    <property type="match status" value="1"/>
</dbReference>
<evidence type="ECO:0000313" key="5">
    <source>
        <dbReference type="EMBL" id="KPL89396.1"/>
    </source>
</evidence>
<dbReference type="Proteomes" id="UP000037784">
    <property type="component" value="Unassembled WGS sequence"/>
</dbReference>
<dbReference type="Gene3D" id="3.40.109.10">
    <property type="entry name" value="NADH Oxidase"/>
    <property type="match status" value="1"/>
</dbReference>
<protein>
    <recommendedName>
        <fullName evidence="3">Nitroreductase domain-containing protein</fullName>
    </recommendedName>
</protein>
<evidence type="ECO:0000313" key="6">
    <source>
        <dbReference type="Proteomes" id="UP000037784"/>
    </source>
</evidence>
<accession>A0A0M8KA68</accession>
<comment type="similarity">
    <text evidence="1">Belongs to the nitroreductase family.</text>
</comment>
<dbReference type="InterPro" id="IPR029479">
    <property type="entry name" value="Nitroreductase"/>
</dbReference>
<dbReference type="GO" id="GO:0016491">
    <property type="term" value="F:oxidoreductase activity"/>
    <property type="evidence" value="ECO:0007669"/>
    <property type="project" value="UniProtKB-KW"/>
</dbReference>
<organism evidence="4 6">
    <name type="scientific">Ardenticatena maritima</name>
    <dbReference type="NCBI Taxonomy" id="872965"/>
    <lineage>
        <taxon>Bacteria</taxon>
        <taxon>Bacillati</taxon>
        <taxon>Chloroflexota</taxon>
        <taxon>Ardenticatenia</taxon>
        <taxon>Ardenticatenales</taxon>
        <taxon>Ardenticatenaceae</taxon>
        <taxon>Ardenticatena</taxon>
    </lineage>
</organism>
<keyword evidence="2" id="KW-0560">Oxidoreductase</keyword>
<evidence type="ECO:0000259" key="3">
    <source>
        <dbReference type="Pfam" id="PF00881"/>
    </source>
</evidence>
<gene>
    <name evidence="4" type="ORF">ARMA_2032</name>
    <name evidence="5" type="ORF">SE16_02780</name>
</gene>
<dbReference type="AlphaFoldDB" id="A0A0M8KA68"/>
<feature type="domain" description="Nitroreductase" evidence="3">
    <location>
        <begin position="15"/>
        <end position="161"/>
    </location>
</feature>
<evidence type="ECO:0000256" key="1">
    <source>
        <dbReference type="ARBA" id="ARBA00007118"/>
    </source>
</evidence>
<name>A0A0M8KA68_9CHLR</name>
<dbReference type="STRING" id="872965.SE16_02780"/>
<dbReference type="EMBL" id="BBZA01000177">
    <property type="protein sequence ID" value="GAP63609.1"/>
    <property type="molecule type" value="Genomic_DNA"/>
</dbReference>
<reference evidence="5 7" key="2">
    <citation type="submission" date="2015-07" db="EMBL/GenBank/DDBJ databases">
        <title>Whole genome sequence of Ardenticatena maritima DSM 23922.</title>
        <authorList>
            <person name="Hemp J."/>
            <person name="Ward L.M."/>
            <person name="Pace L.A."/>
            <person name="Fischer W.W."/>
        </authorList>
    </citation>
    <scope>NUCLEOTIDE SEQUENCE [LARGE SCALE GENOMIC DNA]</scope>
    <source>
        <strain evidence="5 7">110S</strain>
    </source>
</reference>
<dbReference type="CDD" id="cd02138">
    <property type="entry name" value="TdsD-like"/>
    <property type="match status" value="1"/>
</dbReference>
<evidence type="ECO:0000313" key="7">
    <source>
        <dbReference type="Proteomes" id="UP000050502"/>
    </source>
</evidence>
<comment type="caution">
    <text evidence="4">The sequence shown here is derived from an EMBL/GenBank/DDBJ whole genome shotgun (WGS) entry which is preliminary data.</text>
</comment>
<reference evidence="4 6" key="1">
    <citation type="journal article" date="2015" name="Genome Announc.">
        <title>Draft Genome Sequence of a Heterotrophic Facultative Anaerobic Thermophilic Bacterium, Ardenticatena maritima Strain 110ST.</title>
        <authorList>
            <person name="Kawaichi S."/>
            <person name="Yoshida T."/>
            <person name="Sako Y."/>
            <person name="Nakamura R."/>
        </authorList>
    </citation>
    <scope>NUCLEOTIDE SEQUENCE [LARGE SCALE GENOMIC DNA]</scope>
    <source>
        <strain evidence="4 6">110S</strain>
    </source>
</reference>
<dbReference type="Proteomes" id="UP000050502">
    <property type="component" value="Unassembled WGS sequence"/>
</dbReference>
<dbReference type="InParanoid" id="A0A0M8KA68"/>
<evidence type="ECO:0000313" key="4">
    <source>
        <dbReference type="EMBL" id="GAP63609.1"/>
    </source>
</evidence>
<dbReference type="Pfam" id="PF00881">
    <property type="entry name" value="Nitroreductase"/>
    <property type="match status" value="1"/>
</dbReference>